<evidence type="ECO:0000256" key="2">
    <source>
        <dbReference type="ARBA" id="ARBA00012840"/>
    </source>
</evidence>
<dbReference type="SUPFAM" id="SSF55681">
    <property type="entry name" value="Class II aaRS and biotin synthetases"/>
    <property type="match status" value="1"/>
</dbReference>
<dbReference type="PIRSF" id="PIRSF001529">
    <property type="entry name" value="Ser-tRNA-synth_IIa"/>
    <property type="match status" value="1"/>
</dbReference>
<feature type="binding site" evidence="9">
    <location>
        <begin position="272"/>
        <end position="275"/>
    </location>
    <ligand>
        <name>ATP</name>
        <dbReference type="ChEBI" id="CHEBI:30616"/>
    </ligand>
</feature>
<dbReference type="AlphaFoldDB" id="A0A835G1L9"/>
<feature type="binding site" evidence="9">
    <location>
        <begin position="257"/>
        <end position="259"/>
    </location>
    <ligand>
        <name>ATP</name>
        <dbReference type="ChEBI" id="CHEBI:30616"/>
    </ligand>
</feature>
<evidence type="ECO:0000256" key="1">
    <source>
        <dbReference type="ARBA" id="ARBA00010728"/>
    </source>
</evidence>
<evidence type="ECO:0000256" key="3">
    <source>
        <dbReference type="ARBA" id="ARBA00022598"/>
    </source>
</evidence>
<dbReference type="PANTHER" id="PTHR11778">
    <property type="entry name" value="SERYL-TRNA SYNTHETASE"/>
    <property type="match status" value="1"/>
</dbReference>
<feature type="binding site" evidence="8">
    <location>
        <position position="226"/>
    </location>
    <ligand>
        <name>L-serine</name>
        <dbReference type="ChEBI" id="CHEBI:33384"/>
    </ligand>
</feature>
<organism evidence="11 12">
    <name type="scientific">Spodoptera exigua</name>
    <name type="common">Beet armyworm</name>
    <name type="synonym">Noctua fulgens</name>
    <dbReference type="NCBI Taxonomy" id="7107"/>
    <lineage>
        <taxon>Eukaryota</taxon>
        <taxon>Metazoa</taxon>
        <taxon>Ecdysozoa</taxon>
        <taxon>Arthropoda</taxon>
        <taxon>Hexapoda</taxon>
        <taxon>Insecta</taxon>
        <taxon>Pterygota</taxon>
        <taxon>Neoptera</taxon>
        <taxon>Endopterygota</taxon>
        <taxon>Lepidoptera</taxon>
        <taxon>Glossata</taxon>
        <taxon>Ditrysia</taxon>
        <taxon>Noctuoidea</taxon>
        <taxon>Noctuidae</taxon>
        <taxon>Amphipyrinae</taxon>
        <taxon>Spodoptera</taxon>
    </lineage>
</organism>
<comment type="similarity">
    <text evidence="1">Belongs to the class-II aminoacyl-tRNA synthetase family. Type-1 seryl-tRNA synthetase subfamily.</text>
</comment>
<dbReference type="PRINTS" id="PR00981">
    <property type="entry name" value="TRNASYNTHSER"/>
</dbReference>
<feature type="site" description="Important for serine binding" evidence="8">
    <location>
        <position position="377"/>
    </location>
</feature>
<reference evidence="11" key="1">
    <citation type="submission" date="2020-08" db="EMBL/GenBank/DDBJ databases">
        <title>Spodoptera exigua strain:BAW_Kor-Di-RS1 Genome sequencing and assembly.</title>
        <authorList>
            <person name="Kim J."/>
            <person name="Nam H.Y."/>
            <person name="Kwon M."/>
            <person name="Choi J.H."/>
            <person name="Cho S.R."/>
            <person name="Kim G.-H."/>
        </authorList>
    </citation>
    <scope>NUCLEOTIDE SEQUENCE</scope>
    <source>
        <strain evidence="11">BAW_Kor-Di-RS1</strain>
        <tissue evidence="11">Whole-body</tissue>
    </source>
</reference>
<dbReference type="InterPro" id="IPR006195">
    <property type="entry name" value="aa-tRNA-synth_II"/>
</dbReference>
<feature type="binding site" evidence="8">
    <location>
        <position position="375"/>
    </location>
    <ligand>
        <name>L-serine</name>
        <dbReference type="ChEBI" id="CHEBI:33384"/>
    </ligand>
</feature>
<proteinExistence type="inferred from homology"/>
<feature type="binding site" evidence="9">
    <location>
        <begin position="343"/>
        <end position="346"/>
    </location>
    <ligand>
        <name>ATP</name>
        <dbReference type="ChEBI" id="CHEBI:30616"/>
    </ligand>
</feature>
<dbReference type="FunFam" id="3.30.930.10:FF:000078">
    <property type="entry name" value="Seryl-tRNA synthetase"/>
    <property type="match status" value="1"/>
</dbReference>
<feature type="binding site" evidence="8">
    <location>
        <position position="279"/>
    </location>
    <ligand>
        <name>L-serine</name>
        <dbReference type="ChEBI" id="CHEBI:33384"/>
    </ligand>
</feature>
<evidence type="ECO:0000256" key="5">
    <source>
        <dbReference type="ARBA" id="ARBA00022840"/>
    </source>
</evidence>
<dbReference type="GO" id="GO:0004828">
    <property type="term" value="F:serine-tRNA ligase activity"/>
    <property type="evidence" value="ECO:0007669"/>
    <property type="project" value="UniProtKB-EC"/>
</dbReference>
<evidence type="ECO:0000256" key="7">
    <source>
        <dbReference type="ARBA" id="ARBA00031113"/>
    </source>
</evidence>
<dbReference type="NCBIfam" id="TIGR00414">
    <property type="entry name" value="serS"/>
    <property type="match status" value="1"/>
</dbReference>
<evidence type="ECO:0000256" key="9">
    <source>
        <dbReference type="PIRSR" id="PIRSR001529-2"/>
    </source>
</evidence>
<evidence type="ECO:0000256" key="8">
    <source>
        <dbReference type="PIRSR" id="PIRSR001529-1"/>
    </source>
</evidence>
<evidence type="ECO:0000256" key="6">
    <source>
        <dbReference type="ARBA" id="ARBA00023146"/>
    </source>
</evidence>
<evidence type="ECO:0000256" key="4">
    <source>
        <dbReference type="ARBA" id="ARBA00022741"/>
    </source>
</evidence>
<accession>A0A835G1L9</accession>
<dbReference type="GO" id="GO:0006434">
    <property type="term" value="P:seryl-tRNA aminoacylation"/>
    <property type="evidence" value="ECO:0007669"/>
    <property type="project" value="InterPro"/>
</dbReference>
<keyword evidence="4" id="KW-0547">Nucleotide-binding</keyword>
<feature type="domain" description="Aminoacyl-transfer RNA synthetases class-II family profile" evidence="10">
    <location>
        <begin position="164"/>
        <end position="402"/>
    </location>
</feature>
<sequence length="431" mass="49705">FHIFFGKMIFCSPFRHLTYLKSKFIRFSSTAFVPDIDINYYCNTENSLEIDDNIKLRKGVGDIKLVMEMFKLLKTTPITDASYEIVRDKLYKELSCLPNKTHPSVLKNLEPHVVREINKKRDFQEHTPLEFSEIKRRLNLVRTDKLGNTCGHKSYYFLGELAELEEALIKYTVNKLLQENFQLVSVPDILPSQVLKSCGMTVNNDRTQIYSLDPVHHGPDLYLSGTAEMSLAGLLMNTSHLEKDLPKKLAAVSRCFRAETSNVIEERGIYRVHQFTKVEMFAVTMPTQSESMLEYLRTIQEELFTPLGFSMKVLDMPPHELGAPAYRKYDIEAWMPGRKNYGEISSCSNCTDYQARRLHIKYVDNGEHNYAHTLNGTACAVPRMLIALLETHQDPKGKIFIPDILQPYMNGKKYIVKNNSVPELKLMKIKR</sequence>
<dbReference type="InterPro" id="IPR002317">
    <property type="entry name" value="Ser-tRNA-ligase_type_1"/>
</dbReference>
<dbReference type="InterPro" id="IPR002314">
    <property type="entry name" value="aa-tRNA-synt_IIb"/>
</dbReference>
<keyword evidence="6" id="KW-0030">Aminoacyl-tRNA synthetase</keyword>
<feature type="binding site" evidence="8">
    <location>
        <position position="257"/>
    </location>
    <ligand>
        <name>L-serine</name>
        <dbReference type="ChEBI" id="CHEBI:33384"/>
    </ligand>
</feature>
<evidence type="ECO:0000313" key="11">
    <source>
        <dbReference type="EMBL" id="KAF9405979.1"/>
    </source>
</evidence>
<comment type="caution">
    <text evidence="11">The sequence shown here is derived from an EMBL/GenBank/DDBJ whole genome shotgun (WGS) entry which is preliminary data.</text>
</comment>
<dbReference type="EC" id="6.1.1.11" evidence="2"/>
<dbReference type="Pfam" id="PF00587">
    <property type="entry name" value="tRNA-synt_2b"/>
    <property type="match status" value="1"/>
</dbReference>
<dbReference type="EMBL" id="JACKWZ010000655">
    <property type="protein sequence ID" value="KAF9405979.1"/>
    <property type="molecule type" value="Genomic_DNA"/>
</dbReference>
<feature type="non-terminal residue" evidence="11">
    <location>
        <position position="431"/>
    </location>
</feature>
<keyword evidence="12" id="KW-1185">Reference proteome</keyword>
<keyword evidence="3" id="KW-0436">Ligase</keyword>
<dbReference type="Proteomes" id="UP000648187">
    <property type="component" value="Unassembled WGS sequence"/>
</dbReference>
<dbReference type="PROSITE" id="PS50862">
    <property type="entry name" value="AA_TRNA_LIGASE_II"/>
    <property type="match status" value="1"/>
</dbReference>
<evidence type="ECO:0000259" key="10">
    <source>
        <dbReference type="PROSITE" id="PS50862"/>
    </source>
</evidence>
<dbReference type="InterPro" id="IPR045864">
    <property type="entry name" value="aa-tRNA-synth_II/BPL/LPL"/>
</dbReference>
<dbReference type="Gene3D" id="3.30.930.10">
    <property type="entry name" value="Bira Bifunctional Protein, Domain 2"/>
    <property type="match status" value="1"/>
</dbReference>
<protein>
    <recommendedName>
        <fullName evidence="2">serine--tRNA ligase</fullName>
        <ecNumber evidence="2">6.1.1.11</ecNumber>
    </recommendedName>
    <alternativeName>
        <fullName evidence="7">Seryl-tRNA synthetase</fullName>
    </alternativeName>
</protein>
<dbReference type="GO" id="GO:0005524">
    <property type="term" value="F:ATP binding"/>
    <property type="evidence" value="ECO:0007669"/>
    <property type="project" value="UniProtKB-KW"/>
</dbReference>
<gene>
    <name evidence="11" type="ORF">HW555_013480</name>
</gene>
<name>A0A835G1L9_SPOEX</name>
<evidence type="ECO:0000313" key="12">
    <source>
        <dbReference type="Proteomes" id="UP000648187"/>
    </source>
</evidence>
<keyword evidence="5 9" id="KW-0067">ATP-binding</keyword>